<feature type="transmembrane region" description="Helical" evidence="19">
    <location>
        <begin position="170"/>
        <end position="188"/>
    </location>
</feature>
<comment type="pathway">
    <text evidence="3 18">Phospholipid metabolism; CDP-diacylglycerol biosynthesis; CDP-diacylglycerol from sn-glycerol 3-phosphate: step 3/3.</text>
</comment>
<comment type="subcellular location">
    <subcellularLocation>
        <location evidence="2">Cell membrane</location>
        <topology evidence="2">Multi-pass membrane protein</topology>
    </subcellularLocation>
</comment>
<feature type="transmembrane region" description="Helical" evidence="19">
    <location>
        <begin position="106"/>
        <end position="126"/>
    </location>
</feature>
<dbReference type="Proteomes" id="UP000186221">
    <property type="component" value="Unassembled WGS sequence"/>
</dbReference>
<reference evidence="21" key="1">
    <citation type="submission" date="2017-01" db="EMBL/GenBank/DDBJ databases">
        <authorList>
            <person name="Varghese N."/>
            <person name="Submissions S."/>
        </authorList>
    </citation>
    <scope>NUCLEOTIDE SEQUENCE [LARGE SCALE GENOMIC DNA]</scope>
    <source>
        <strain evidence="21">DSM 19945</strain>
    </source>
</reference>
<evidence type="ECO:0000256" key="3">
    <source>
        <dbReference type="ARBA" id="ARBA00005119"/>
    </source>
</evidence>
<evidence type="ECO:0000256" key="8">
    <source>
        <dbReference type="ARBA" id="ARBA00022475"/>
    </source>
</evidence>
<dbReference type="GO" id="GO:0004605">
    <property type="term" value="F:phosphatidate cytidylyltransferase activity"/>
    <property type="evidence" value="ECO:0007669"/>
    <property type="project" value="UniProtKB-EC"/>
</dbReference>
<evidence type="ECO:0000256" key="10">
    <source>
        <dbReference type="ARBA" id="ARBA00022679"/>
    </source>
</evidence>
<comment type="similarity">
    <text evidence="5 18">Belongs to the CDS family.</text>
</comment>
<evidence type="ECO:0000256" key="11">
    <source>
        <dbReference type="ARBA" id="ARBA00022692"/>
    </source>
</evidence>
<keyword evidence="11 18" id="KW-0812">Transmembrane</keyword>
<organism evidence="20 21">
    <name type="scientific">Rhodobacter aestuarii</name>
    <dbReference type="NCBI Taxonomy" id="453582"/>
    <lineage>
        <taxon>Bacteria</taxon>
        <taxon>Pseudomonadati</taxon>
        <taxon>Pseudomonadota</taxon>
        <taxon>Alphaproteobacteria</taxon>
        <taxon>Rhodobacterales</taxon>
        <taxon>Rhodobacter group</taxon>
        <taxon>Rhodobacter</taxon>
    </lineage>
</organism>
<evidence type="ECO:0000256" key="12">
    <source>
        <dbReference type="ARBA" id="ARBA00022695"/>
    </source>
</evidence>
<dbReference type="PANTHER" id="PTHR46382">
    <property type="entry name" value="PHOSPHATIDATE CYTIDYLYLTRANSFERASE"/>
    <property type="match status" value="1"/>
</dbReference>
<keyword evidence="21" id="KW-1185">Reference proteome</keyword>
<dbReference type="STRING" id="453582.SAMN05421580_10580"/>
<evidence type="ECO:0000256" key="4">
    <source>
        <dbReference type="ARBA" id="ARBA00005189"/>
    </source>
</evidence>
<evidence type="ECO:0000256" key="18">
    <source>
        <dbReference type="RuleBase" id="RU003938"/>
    </source>
</evidence>
<dbReference type="GO" id="GO:0005886">
    <property type="term" value="C:plasma membrane"/>
    <property type="evidence" value="ECO:0007669"/>
    <property type="project" value="UniProtKB-SubCell"/>
</dbReference>
<evidence type="ECO:0000256" key="6">
    <source>
        <dbReference type="ARBA" id="ARBA00012487"/>
    </source>
</evidence>
<dbReference type="UniPathway" id="UPA00557">
    <property type="reaction ID" value="UER00614"/>
</dbReference>
<evidence type="ECO:0000256" key="2">
    <source>
        <dbReference type="ARBA" id="ARBA00004651"/>
    </source>
</evidence>
<keyword evidence="10 18" id="KW-0808">Transferase</keyword>
<dbReference type="AlphaFoldDB" id="A0A1N7M2Y7"/>
<dbReference type="InterPro" id="IPR000374">
    <property type="entry name" value="PC_trans"/>
</dbReference>
<evidence type="ECO:0000256" key="1">
    <source>
        <dbReference type="ARBA" id="ARBA00001698"/>
    </source>
</evidence>
<sequence length="263" mass="27686">MSANWSDLRARTLSGIAMVAVGGFAIWWGGVVFGLLAALVVTLMIWELAQMTTPEGVSGLHAKALAAFAGALTLLVLFVPNAITRIALLLPVIVGTLLPRRDKPIFAAYAFFVMATGYALIMLHHWIGALGILWLVAVVVASDVAGYFAGRALGGPKFWPRFSPKKTWSGTVAGWIGAAGIGALFWVIGMGSAVLIPLSALIAFSGQMGDIAESAIKRRMGVKDSSNLIPGHGGLLDRFDALIGAVSILLLIYPLLPQNFFGG</sequence>
<feature type="transmembrane region" description="Helical" evidence="19">
    <location>
        <begin position="235"/>
        <end position="256"/>
    </location>
</feature>
<dbReference type="EC" id="2.7.7.41" evidence="6 18"/>
<feature type="transmembrane region" description="Helical" evidence="19">
    <location>
        <begin position="12"/>
        <end position="45"/>
    </location>
</feature>
<dbReference type="GO" id="GO:0016024">
    <property type="term" value="P:CDP-diacylglycerol biosynthetic process"/>
    <property type="evidence" value="ECO:0007669"/>
    <property type="project" value="UniProtKB-UniPathway"/>
</dbReference>
<evidence type="ECO:0000256" key="19">
    <source>
        <dbReference type="SAM" id="Phobius"/>
    </source>
</evidence>
<dbReference type="RefSeq" id="WP_076484603.1">
    <property type="nucleotide sequence ID" value="NZ_FTOG01000005.1"/>
</dbReference>
<comment type="catalytic activity">
    <reaction evidence="1 18">
        <text>a 1,2-diacyl-sn-glycero-3-phosphate + CTP + H(+) = a CDP-1,2-diacyl-sn-glycerol + diphosphate</text>
        <dbReference type="Rhea" id="RHEA:16229"/>
        <dbReference type="ChEBI" id="CHEBI:15378"/>
        <dbReference type="ChEBI" id="CHEBI:33019"/>
        <dbReference type="ChEBI" id="CHEBI:37563"/>
        <dbReference type="ChEBI" id="CHEBI:58332"/>
        <dbReference type="ChEBI" id="CHEBI:58608"/>
        <dbReference type="EC" id="2.7.7.41"/>
    </reaction>
</comment>
<dbReference type="OrthoDB" id="9799199at2"/>
<feature type="transmembrane region" description="Helical" evidence="19">
    <location>
        <begin position="132"/>
        <end position="149"/>
    </location>
</feature>
<evidence type="ECO:0000256" key="14">
    <source>
        <dbReference type="ARBA" id="ARBA00023098"/>
    </source>
</evidence>
<evidence type="ECO:0000256" key="15">
    <source>
        <dbReference type="ARBA" id="ARBA00023136"/>
    </source>
</evidence>
<keyword evidence="9" id="KW-0444">Lipid biosynthesis</keyword>
<evidence type="ECO:0000313" key="21">
    <source>
        <dbReference type="Proteomes" id="UP000186221"/>
    </source>
</evidence>
<keyword evidence="17" id="KW-1208">Phospholipid metabolism</keyword>
<evidence type="ECO:0000313" key="20">
    <source>
        <dbReference type="EMBL" id="SIS80486.1"/>
    </source>
</evidence>
<feature type="transmembrane region" description="Helical" evidence="19">
    <location>
        <begin position="65"/>
        <end position="94"/>
    </location>
</feature>
<name>A0A1N7M2Y7_9RHOB</name>
<keyword evidence="8" id="KW-1003">Cell membrane</keyword>
<evidence type="ECO:0000256" key="16">
    <source>
        <dbReference type="ARBA" id="ARBA00023209"/>
    </source>
</evidence>
<gene>
    <name evidence="20" type="ORF">SAMN05421580_10580</name>
</gene>
<evidence type="ECO:0000256" key="17">
    <source>
        <dbReference type="ARBA" id="ARBA00023264"/>
    </source>
</evidence>
<keyword evidence="12 18" id="KW-0548">Nucleotidyltransferase</keyword>
<evidence type="ECO:0000256" key="7">
    <source>
        <dbReference type="ARBA" id="ARBA00019373"/>
    </source>
</evidence>
<comment type="pathway">
    <text evidence="4">Lipid metabolism.</text>
</comment>
<accession>A0A1N7M2Y7</accession>
<dbReference type="EMBL" id="FTOG01000005">
    <property type="protein sequence ID" value="SIS80486.1"/>
    <property type="molecule type" value="Genomic_DNA"/>
</dbReference>
<dbReference type="PANTHER" id="PTHR46382:SF1">
    <property type="entry name" value="PHOSPHATIDATE CYTIDYLYLTRANSFERASE"/>
    <property type="match status" value="1"/>
</dbReference>
<keyword evidence="13 19" id="KW-1133">Transmembrane helix</keyword>
<proteinExistence type="inferred from homology"/>
<evidence type="ECO:0000256" key="9">
    <source>
        <dbReference type="ARBA" id="ARBA00022516"/>
    </source>
</evidence>
<dbReference type="Pfam" id="PF01148">
    <property type="entry name" value="CTP_transf_1"/>
    <property type="match status" value="1"/>
</dbReference>
<protein>
    <recommendedName>
        <fullName evidence="7 18">Phosphatidate cytidylyltransferase</fullName>
        <ecNumber evidence="6 18">2.7.7.41</ecNumber>
    </recommendedName>
</protein>
<evidence type="ECO:0000256" key="5">
    <source>
        <dbReference type="ARBA" id="ARBA00010185"/>
    </source>
</evidence>
<keyword evidence="16" id="KW-0594">Phospholipid biosynthesis</keyword>
<keyword evidence="15 19" id="KW-0472">Membrane</keyword>
<dbReference type="PROSITE" id="PS01315">
    <property type="entry name" value="CDS"/>
    <property type="match status" value="1"/>
</dbReference>
<evidence type="ECO:0000256" key="13">
    <source>
        <dbReference type="ARBA" id="ARBA00022989"/>
    </source>
</evidence>
<keyword evidence="14" id="KW-0443">Lipid metabolism</keyword>